<dbReference type="InParanoid" id="A0A2T0GT16"/>
<protein>
    <submittedName>
        <fullName evidence="2">Uncharacterized protein</fullName>
    </submittedName>
</protein>
<dbReference type="InterPro" id="IPR013207">
    <property type="entry name" value="LGFP"/>
</dbReference>
<dbReference type="AlphaFoldDB" id="A0A2T0GT16"/>
<dbReference type="Pfam" id="PF08310">
    <property type="entry name" value="LGFP"/>
    <property type="match status" value="1"/>
</dbReference>
<feature type="compositionally biased region" description="Basic and acidic residues" evidence="1">
    <location>
        <begin position="43"/>
        <end position="52"/>
    </location>
</feature>
<accession>A0A2T0GT16</accession>
<dbReference type="EMBL" id="PVSR01000037">
    <property type="protein sequence ID" value="PRW62255.1"/>
    <property type="molecule type" value="Genomic_DNA"/>
</dbReference>
<gene>
    <name evidence="2" type="ORF">CEP50_16420</name>
</gene>
<feature type="region of interest" description="Disordered" evidence="1">
    <location>
        <begin position="1"/>
        <end position="67"/>
    </location>
</feature>
<name>A0A2T0GT16_ACTMO</name>
<sequence>MVPPPAGADQGGDRRGGHQDRLRGARTPAGDSPAPPVKRSRKFVTDGREQTQKPDSPQTGAHSVYGPFRERWKSLGWEKSYLGYPISEVGNLVGQDGVFGQDFQGGRILYNENDGTVNDYKR</sequence>
<feature type="compositionally biased region" description="Basic and acidic residues" evidence="1">
    <location>
        <begin position="11"/>
        <end position="23"/>
    </location>
</feature>
<organism evidence="2 3">
    <name type="scientific">Actinopolyspora mortivallis</name>
    <dbReference type="NCBI Taxonomy" id="33906"/>
    <lineage>
        <taxon>Bacteria</taxon>
        <taxon>Bacillati</taxon>
        <taxon>Actinomycetota</taxon>
        <taxon>Actinomycetes</taxon>
        <taxon>Actinopolysporales</taxon>
        <taxon>Actinopolysporaceae</taxon>
        <taxon>Actinopolyspora</taxon>
    </lineage>
</organism>
<keyword evidence="3" id="KW-1185">Reference proteome</keyword>
<evidence type="ECO:0000256" key="1">
    <source>
        <dbReference type="SAM" id="MobiDB-lite"/>
    </source>
</evidence>
<comment type="caution">
    <text evidence="2">The sequence shown here is derived from an EMBL/GenBank/DDBJ whole genome shotgun (WGS) entry which is preliminary data.</text>
</comment>
<dbReference type="Proteomes" id="UP000239352">
    <property type="component" value="Unassembled WGS sequence"/>
</dbReference>
<evidence type="ECO:0000313" key="3">
    <source>
        <dbReference type="Proteomes" id="UP000239352"/>
    </source>
</evidence>
<reference evidence="2 3" key="1">
    <citation type="submission" date="2018-03" db="EMBL/GenBank/DDBJ databases">
        <title>Actinopolyspora mortivallis from Sahara, screening for active biomolecules.</title>
        <authorList>
            <person name="Selama O."/>
            <person name="Wellington E.M.H."/>
            <person name="Hacene H."/>
        </authorList>
    </citation>
    <scope>NUCLEOTIDE SEQUENCE [LARGE SCALE GENOMIC DNA]</scope>
    <source>
        <strain evidence="2 3">M5A</strain>
    </source>
</reference>
<proteinExistence type="predicted"/>
<evidence type="ECO:0000313" key="2">
    <source>
        <dbReference type="EMBL" id="PRW62255.1"/>
    </source>
</evidence>